<sequence length="377" mass="42074">MESVLATVSGYHGAQRFNLIRLISHAGASYVGNMNPSVTHLVCWKFEGRKYELAKKLKLVIVNHRWVEECVKKGRRVSEKPYTYQCGNEVGPLLLDIPLEINMAKTHQSKALKNSKWPVIDIDCEDTYDAARTDSILFNEISVPPGDYCHVVTGFVSNAFKNGQIIWYQHKFVVYASVENLRIFSLYVVYAKFDVSIITASIPHCIPGHASTAVPPSLLWTGLLITIIGIIGFIGMCFKVKPLQTIYSWALMISTIATIIFSVFIFVGMPSQSASQVYQKTSSTEFWLKEYKPTMESALVHGDAWVALETCFKEINICKIGCCRPPNQCGMMQVSSGLLVAPQTGLVSNDDECKLWARVGQNCFDCDSCKAGYLANY</sequence>
<evidence type="ECO:0000313" key="7">
    <source>
        <dbReference type="EMBL" id="GFP91420.1"/>
    </source>
</evidence>
<dbReference type="Gene3D" id="3.40.50.10190">
    <property type="entry name" value="BRCT domain"/>
    <property type="match status" value="1"/>
</dbReference>
<evidence type="ECO:0000259" key="6">
    <source>
        <dbReference type="PROSITE" id="PS50172"/>
    </source>
</evidence>
<dbReference type="SMART" id="SM00292">
    <property type="entry name" value="BRCT"/>
    <property type="match status" value="1"/>
</dbReference>
<dbReference type="EMBL" id="BMAC01000244">
    <property type="protein sequence ID" value="GFP91420.1"/>
    <property type="molecule type" value="Genomic_DNA"/>
</dbReference>
<evidence type="ECO:0000313" key="8">
    <source>
        <dbReference type="Proteomes" id="UP000653305"/>
    </source>
</evidence>
<dbReference type="PANTHER" id="PTHR47776">
    <property type="entry name" value="F5A8.9 PROTEIN"/>
    <property type="match status" value="1"/>
</dbReference>
<dbReference type="InterPro" id="IPR001357">
    <property type="entry name" value="BRCT_dom"/>
</dbReference>
<reference evidence="7" key="1">
    <citation type="submission" date="2020-07" db="EMBL/GenBank/DDBJ databases">
        <title>Ethylene signaling mediates host invasion by parasitic plants.</title>
        <authorList>
            <person name="Yoshida S."/>
        </authorList>
    </citation>
    <scope>NUCLEOTIDE SEQUENCE</scope>
    <source>
        <strain evidence="7">Okayama</strain>
    </source>
</reference>
<dbReference type="AlphaFoldDB" id="A0A830BVC9"/>
<accession>A0A830BVC9</accession>
<dbReference type="Pfam" id="PF00335">
    <property type="entry name" value="Tetraspanin"/>
    <property type="match status" value="1"/>
</dbReference>
<dbReference type="InterPro" id="IPR036420">
    <property type="entry name" value="BRCT_dom_sf"/>
</dbReference>
<comment type="subcellular location">
    <subcellularLocation>
        <location evidence="1">Membrane</location>
        <topology evidence="1">Multi-pass membrane protein</topology>
    </subcellularLocation>
</comment>
<dbReference type="PANTHER" id="PTHR47776:SF2">
    <property type="entry name" value="RING-TYPE E3 UBIQUITIN TRANSFERASE BRCA1"/>
    <property type="match status" value="1"/>
</dbReference>
<dbReference type="Proteomes" id="UP000653305">
    <property type="component" value="Unassembled WGS sequence"/>
</dbReference>
<dbReference type="Pfam" id="PF12738">
    <property type="entry name" value="PTCB-BRCT"/>
    <property type="match status" value="1"/>
</dbReference>
<dbReference type="OrthoDB" id="672773at2759"/>
<comment type="caution">
    <text evidence="7">The sequence shown here is derived from an EMBL/GenBank/DDBJ whole genome shotgun (WGS) entry which is preliminary data.</text>
</comment>
<proteinExistence type="predicted"/>
<gene>
    <name evidence="7" type="ORF">PHJA_001286000</name>
</gene>
<organism evidence="7 8">
    <name type="scientific">Phtheirospermum japonicum</name>
    <dbReference type="NCBI Taxonomy" id="374723"/>
    <lineage>
        <taxon>Eukaryota</taxon>
        <taxon>Viridiplantae</taxon>
        <taxon>Streptophyta</taxon>
        <taxon>Embryophyta</taxon>
        <taxon>Tracheophyta</taxon>
        <taxon>Spermatophyta</taxon>
        <taxon>Magnoliopsida</taxon>
        <taxon>eudicotyledons</taxon>
        <taxon>Gunneridae</taxon>
        <taxon>Pentapetalae</taxon>
        <taxon>asterids</taxon>
        <taxon>lamiids</taxon>
        <taxon>Lamiales</taxon>
        <taxon>Orobanchaceae</taxon>
        <taxon>Orobanchaceae incertae sedis</taxon>
        <taxon>Phtheirospermum</taxon>
    </lineage>
</organism>
<feature type="transmembrane region" description="Helical" evidence="5">
    <location>
        <begin position="250"/>
        <end position="269"/>
    </location>
</feature>
<dbReference type="GO" id="GO:0016020">
    <property type="term" value="C:membrane"/>
    <property type="evidence" value="ECO:0007669"/>
    <property type="project" value="UniProtKB-SubCell"/>
</dbReference>
<evidence type="ECO:0000256" key="5">
    <source>
        <dbReference type="SAM" id="Phobius"/>
    </source>
</evidence>
<evidence type="ECO:0000256" key="4">
    <source>
        <dbReference type="ARBA" id="ARBA00023136"/>
    </source>
</evidence>
<keyword evidence="2 5" id="KW-0812">Transmembrane</keyword>
<name>A0A830BVC9_9LAMI</name>
<keyword evidence="8" id="KW-1185">Reference proteome</keyword>
<keyword evidence="4 5" id="KW-0472">Membrane</keyword>
<evidence type="ECO:0000256" key="2">
    <source>
        <dbReference type="ARBA" id="ARBA00022692"/>
    </source>
</evidence>
<dbReference type="PROSITE" id="PS50172">
    <property type="entry name" value="BRCT"/>
    <property type="match status" value="1"/>
</dbReference>
<feature type="transmembrane region" description="Helical" evidence="5">
    <location>
        <begin position="218"/>
        <end position="238"/>
    </location>
</feature>
<keyword evidence="3 5" id="KW-1133">Transmembrane helix</keyword>
<protein>
    <submittedName>
        <fullName evidence="7">Brct domain-containing protein at4g02110</fullName>
    </submittedName>
</protein>
<dbReference type="SUPFAM" id="SSF52113">
    <property type="entry name" value="BRCT domain"/>
    <property type="match status" value="1"/>
</dbReference>
<evidence type="ECO:0000256" key="3">
    <source>
        <dbReference type="ARBA" id="ARBA00022989"/>
    </source>
</evidence>
<dbReference type="InterPro" id="IPR018499">
    <property type="entry name" value="Tetraspanin/Peripherin"/>
</dbReference>
<evidence type="ECO:0000256" key="1">
    <source>
        <dbReference type="ARBA" id="ARBA00004141"/>
    </source>
</evidence>
<feature type="domain" description="BRCT" evidence="6">
    <location>
        <begin position="1"/>
        <end position="84"/>
    </location>
</feature>